<dbReference type="InterPro" id="IPR008922">
    <property type="entry name" value="Di-copper_centre_dom_sf"/>
</dbReference>
<evidence type="ECO:0000256" key="3">
    <source>
        <dbReference type="SAM" id="MobiDB-lite"/>
    </source>
</evidence>
<organism evidence="5 6">
    <name type="scientific">Rhizoctonia solani</name>
    <dbReference type="NCBI Taxonomy" id="456999"/>
    <lineage>
        <taxon>Eukaryota</taxon>
        <taxon>Fungi</taxon>
        <taxon>Dikarya</taxon>
        <taxon>Basidiomycota</taxon>
        <taxon>Agaricomycotina</taxon>
        <taxon>Agaricomycetes</taxon>
        <taxon>Cantharellales</taxon>
        <taxon>Ceratobasidiaceae</taxon>
        <taxon>Rhizoctonia</taxon>
    </lineage>
</organism>
<dbReference type="Gene3D" id="1.10.1280.10">
    <property type="entry name" value="Di-copper center containing domain from catechol oxidase"/>
    <property type="match status" value="1"/>
</dbReference>
<dbReference type="PROSITE" id="PS00497">
    <property type="entry name" value="TYROSINASE_1"/>
    <property type="match status" value="1"/>
</dbReference>
<dbReference type="Proteomes" id="UP000650533">
    <property type="component" value="Chromosome 12"/>
</dbReference>
<dbReference type="SUPFAM" id="SSF48056">
    <property type="entry name" value="Di-copper centre-containing domain"/>
    <property type="match status" value="1"/>
</dbReference>
<proteinExistence type="predicted"/>
<evidence type="ECO:0000256" key="1">
    <source>
        <dbReference type="ARBA" id="ARBA00022723"/>
    </source>
</evidence>
<accession>A0A8H8P654</accession>
<feature type="region of interest" description="Disordered" evidence="3">
    <location>
        <begin position="223"/>
        <end position="260"/>
    </location>
</feature>
<sequence length="556" mass="61375">MEAAPARLYEKSGDLDPAVQQNYISAVKCLATKPARVNGYSGATLYDDFATVHMMLADRIHFVAQFLPWHRWFVHAYEGALKECGYTGSAVYWDWTRDAGPNVVNSPIFDPVTGFGGTGTNITERSPVATGPFVNFTVVTYADYFGGGKYYDRPHFLERNFISMPTRNGTVVVVPASEDGTMLSERYTETMMNNIVNNGQDFESFRGPFEGIPHAAIHDTIGGDMGPSSSPSEPFSGFTTQMSTAGGGSGNNSTAPPERFNIPETQSKAHRNWMQKKKFEVVDQVADAVQLPESKCSYIEDSSLGLWVKEIKIYPYILTQLLSESIFVPLLELILRLTCHPSNYPFNSRYASILQHNPATDEPFISLPAPHSNIRLTPARISDIDAIKAKDLPVHLDSATFPSNYPFNSRYASILQHNPATDEPFISLPAPHSNIRLTPARSAIDAIPPPIMNSPEVALSLNSPPFPFLREHGRAWLQDSVRDYESAMVHIRNADENVGYIGAFPLRHIREVGSDGLETFLGDGSKDTENASLPPGDPNIVWSFGDYISPTQQEGT</sequence>
<dbReference type="PANTHER" id="PTHR11474:SF126">
    <property type="entry name" value="TYROSINASE-LIKE PROTEIN TYR-1-RELATED"/>
    <property type="match status" value="1"/>
</dbReference>
<dbReference type="PANTHER" id="PTHR11474">
    <property type="entry name" value="TYROSINASE FAMILY MEMBER"/>
    <property type="match status" value="1"/>
</dbReference>
<feature type="region of interest" description="Disordered" evidence="3">
    <location>
        <begin position="520"/>
        <end position="539"/>
    </location>
</feature>
<name>A0A8H8P654_9AGAM</name>
<dbReference type="InterPro" id="IPR050316">
    <property type="entry name" value="Tyrosinase/Hemocyanin"/>
</dbReference>
<dbReference type="InterPro" id="IPR002227">
    <property type="entry name" value="Tyrosinase_Cu-bd"/>
</dbReference>
<gene>
    <name evidence="5" type="ORF">RhiXN_11415</name>
</gene>
<feature type="domain" description="Tyrosinase copper-binding" evidence="4">
    <location>
        <begin position="61"/>
        <end position="78"/>
    </location>
</feature>
<protein>
    <submittedName>
        <fullName evidence="5">Tyrosinase</fullName>
    </submittedName>
</protein>
<evidence type="ECO:0000313" key="6">
    <source>
        <dbReference type="Proteomes" id="UP000650533"/>
    </source>
</evidence>
<evidence type="ECO:0000256" key="2">
    <source>
        <dbReference type="ARBA" id="ARBA00023008"/>
    </source>
</evidence>
<keyword evidence="2" id="KW-0186">Copper</keyword>
<reference evidence="5" key="1">
    <citation type="submission" date="2020-05" db="EMBL/GenBank/DDBJ databases">
        <title>Evolutionary and genomic comparisons of hybrid uninucleate and nonhybrid Rhizoctonia fungi.</title>
        <authorList>
            <person name="Li C."/>
            <person name="Chen X."/>
        </authorList>
    </citation>
    <scope>NUCLEOTIDE SEQUENCE</scope>
    <source>
        <strain evidence="5">AG-1 IA</strain>
    </source>
</reference>
<evidence type="ECO:0000313" key="5">
    <source>
        <dbReference type="EMBL" id="QRW24503.1"/>
    </source>
</evidence>
<dbReference type="Pfam" id="PF00264">
    <property type="entry name" value="Tyrosinase"/>
    <property type="match status" value="1"/>
</dbReference>
<dbReference type="EMBL" id="CP059669">
    <property type="protein sequence ID" value="QRW24503.1"/>
    <property type="molecule type" value="Genomic_DNA"/>
</dbReference>
<dbReference type="GeneID" id="67033693"/>
<evidence type="ECO:0000259" key="4">
    <source>
        <dbReference type="PROSITE" id="PS00497"/>
    </source>
</evidence>
<dbReference type="AlphaFoldDB" id="A0A8H8P654"/>
<feature type="compositionally biased region" description="Low complexity" evidence="3">
    <location>
        <begin position="226"/>
        <end position="238"/>
    </location>
</feature>
<dbReference type="GO" id="GO:0046872">
    <property type="term" value="F:metal ion binding"/>
    <property type="evidence" value="ECO:0007669"/>
    <property type="project" value="UniProtKB-KW"/>
</dbReference>
<dbReference type="KEGG" id="rsx:RhiXN_11415"/>
<dbReference type="GO" id="GO:0016491">
    <property type="term" value="F:oxidoreductase activity"/>
    <property type="evidence" value="ECO:0007669"/>
    <property type="project" value="InterPro"/>
</dbReference>
<dbReference type="RefSeq" id="XP_043184740.1">
    <property type="nucleotide sequence ID" value="XM_043331230.1"/>
</dbReference>
<keyword evidence="1" id="KW-0479">Metal-binding</keyword>